<organism evidence="2 3">
    <name type="scientific">Basidiobolus meristosporus CBS 931.73</name>
    <dbReference type="NCBI Taxonomy" id="1314790"/>
    <lineage>
        <taxon>Eukaryota</taxon>
        <taxon>Fungi</taxon>
        <taxon>Fungi incertae sedis</taxon>
        <taxon>Zoopagomycota</taxon>
        <taxon>Entomophthoromycotina</taxon>
        <taxon>Basidiobolomycetes</taxon>
        <taxon>Basidiobolales</taxon>
        <taxon>Basidiobolaceae</taxon>
        <taxon>Basidiobolus</taxon>
    </lineage>
</organism>
<comment type="caution">
    <text evidence="2">The sequence shown here is derived from an EMBL/GenBank/DDBJ whole genome shotgun (WGS) entry which is preliminary data.</text>
</comment>
<dbReference type="SMART" id="SM00651">
    <property type="entry name" value="Sm"/>
    <property type="match status" value="1"/>
</dbReference>
<dbReference type="InterPro" id="IPR001163">
    <property type="entry name" value="Sm_dom_euk/arc"/>
</dbReference>
<dbReference type="CDD" id="cd06168">
    <property type="entry name" value="LSMD1"/>
    <property type="match status" value="1"/>
</dbReference>
<dbReference type="Gene3D" id="2.30.30.100">
    <property type="match status" value="1"/>
</dbReference>
<evidence type="ECO:0000259" key="1">
    <source>
        <dbReference type="SMART" id="SM00651"/>
    </source>
</evidence>
<reference evidence="2 3" key="1">
    <citation type="submission" date="2016-07" db="EMBL/GenBank/DDBJ databases">
        <title>Pervasive Adenine N6-methylation of Active Genes in Fungi.</title>
        <authorList>
            <consortium name="DOE Joint Genome Institute"/>
            <person name="Mondo S.J."/>
            <person name="Dannebaum R.O."/>
            <person name="Kuo R.C."/>
            <person name="Labutti K."/>
            <person name="Haridas S."/>
            <person name="Kuo A."/>
            <person name="Salamov A."/>
            <person name="Ahrendt S.R."/>
            <person name="Lipzen A."/>
            <person name="Sullivan W."/>
            <person name="Andreopoulos W.B."/>
            <person name="Clum A."/>
            <person name="Lindquist E."/>
            <person name="Daum C."/>
            <person name="Ramamoorthy G.K."/>
            <person name="Gryganskyi A."/>
            <person name="Culley D."/>
            <person name="Magnuson J.K."/>
            <person name="James T.Y."/>
            <person name="O'Malley M.A."/>
            <person name="Stajich J.E."/>
            <person name="Spatafora J.W."/>
            <person name="Visel A."/>
            <person name="Grigoriev I.V."/>
        </authorList>
    </citation>
    <scope>NUCLEOTIDE SEQUENCE [LARGE SCALE GENOMIC DNA]</scope>
    <source>
        <strain evidence="2 3">CBS 931.73</strain>
    </source>
</reference>
<sequence>MYYQSQPLGPQVANTENIRTLRSYLNLKARIKATDGRIFLGTFMCIDKDKNIILAQTDEYRGVSPPPPVYLEEKRFVGLVMIPGKHLVKVEIEDLEVSDKYV</sequence>
<dbReference type="InParanoid" id="A0A1Y1XSR2"/>
<dbReference type="PANTHER" id="PTHR10701:SF5">
    <property type="entry name" value="N-ALPHA-ACETYLTRANSFERASE 38, NATC AUXILIARY SUBUNIT"/>
    <property type="match status" value="1"/>
</dbReference>
<accession>A0A1Y1XSR2</accession>
<keyword evidence="3" id="KW-1185">Reference proteome</keyword>
<gene>
    <name evidence="2" type="ORF">K493DRAFT_236290</name>
</gene>
<dbReference type="Proteomes" id="UP000193498">
    <property type="component" value="Unassembled WGS sequence"/>
</dbReference>
<proteinExistence type="predicted"/>
<dbReference type="Pfam" id="PF01423">
    <property type="entry name" value="LSM"/>
    <property type="match status" value="1"/>
</dbReference>
<dbReference type="OrthoDB" id="368909at2759"/>
<evidence type="ECO:0000313" key="2">
    <source>
        <dbReference type="EMBL" id="ORX88536.1"/>
    </source>
</evidence>
<feature type="domain" description="Sm" evidence="1">
    <location>
        <begin position="19"/>
        <end position="92"/>
    </location>
</feature>
<dbReference type="AlphaFoldDB" id="A0A1Y1XSR2"/>
<dbReference type="PANTHER" id="PTHR10701">
    <property type="entry name" value="SMALL NUCLEAR RIBONUCLEOPROTEIN-ASSOCIATED PROTEIN B AND N"/>
    <property type="match status" value="1"/>
</dbReference>
<dbReference type="InterPro" id="IPR034110">
    <property type="entry name" value="LSMD1_Sm"/>
</dbReference>
<dbReference type="EMBL" id="MCFE01000520">
    <property type="protein sequence ID" value="ORX88536.1"/>
    <property type="molecule type" value="Genomic_DNA"/>
</dbReference>
<name>A0A1Y1XSR2_9FUNG</name>
<dbReference type="GO" id="GO:0031417">
    <property type="term" value="C:NatC complex"/>
    <property type="evidence" value="ECO:0007669"/>
    <property type="project" value="InterPro"/>
</dbReference>
<dbReference type="InterPro" id="IPR010920">
    <property type="entry name" value="LSM_dom_sf"/>
</dbReference>
<protein>
    <recommendedName>
        <fullName evidence="1">Sm domain-containing protein</fullName>
    </recommendedName>
</protein>
<dbReference type="InterPro" id="IPR050914">
    <property type="entry name" value="snRNP_SmB/NAA38-like"/>
</dbReference>
<evidence type="ECO:0000313" key="3">
    <source>
        <dbReference type="Proteomes" id="UP000193498"/>
    </source>
</evidence>
<dbReference type="STRING" id="1314790.A0A1Y1XSR2"/>
<dbReference type="SUPFAM" id="SSF50182">
    <property type="entry name" value="Sm-like ribonucleoproteins"/>
    <property type="match status" value="1"/>
</dbReference>